<dbReference type="EMBL" id="DS995905">
    <property type="protein sequence ID" value="EEA19704.1"/>
    <property type="molecule type" value="Genomic_DNA"/>
</dbReference>
<evidence type="ECO:0000259" key="1">
    <source>
        <dbReference type="Pfam" id="PF01248"/>
    </source>
</evidence>
<proteinExistence type="predicted"/>
<dbReference type="GO" id="GO:0005840">
    <property type="term" value="C:ribosome"/>
    <property type="evidence" value="ECO:0007669"/>
    <property type="project" value="UniProtKB-KW"/>
</dbReference>
<keyword evidence="2" id="KW-0687">Ribonucleoprotein</keyword>
<keyword evidence="3" id="KW-1185">Reference proteome</keyword>
<dbReference type="PhylomeDB" id="B6QTI2"/>
<dbReference type="AlphaFoldDB" id="B6QTI2"/>
<dbReference type="VEuPathDB" id="FungiDB:PMAA_004830"/>
<dbReference type="Pfam" id="PF01248">
    <property type="entry name" value="Ribosomal_L7Ae"/>
    <property type="match status" value="1"/>
</dbReference>
<dbReference type="Gene3D" id="3.30.1330.30">
    <property type="match status" value="1"/>
</dbReference>
<protein>
    <submittedName>
        <fullName evidence="2">Ribosomal protein l7ae, putative</fullName>
    </submittedName>
</protein>
<keyword evidence="2" id="KW-0689">Ribosomal protein</keyword>
<gene>
    <name evidence="2" type="ORF">PMAA_004830</name>
</gene>
<dbReference type="Proteomes" id="UP000001294">
    <property type="component" value="Unassembled WGS sequence"/>
</dbReference>
<organism evidence="2 3">
    <name type="scientific">Talaromyces marneffei (strain ATCC 18224 / CBS 334.59 / QM 7333)</name>
    <name type="common">Penicillium marneffei</name>
    <dbReference type="NCBI Taxonomy" id="441960"/>
    <lineage>
        <taxon>Eukaryota</taxon>
        <taxon>Fungi</taxon>
        <taxon>Dikarya</taxon>
        <taxon>Ascomycota</taxon>
        <taxon>Pezizomycotina</taxon>
        <taxon>Eurotiomycetes</taxon>
        <taxon>Eurotiomycetidae</taxon>
        <taxon>Eurotiales</taxon>
        <taxon>Trichocomaceae</taxon>
        <taxon>Talaromyces</taxon>
        <taxon>Talaromyces sect. Talaromyces</taxon>
    </lineage>
</organism>
<feature type="domain" description="Ribosomal protein eL8/eL30/eS12/Gadd45" evidence="1">
    <location>
        <begin position="16"/>
        <end position="94"/>
    </location>
</feature>
<dbReference type="InterPro" id="IPR004038">
    <property type="entry name" value="Ribosomal_eL8/eL30/eS12/Gad45"/>
</dbReference>
<dbReference type="InterPro" id="IPR029064">
    <property type="entry name" value="Ribosomal_eL30-like_sf"/>
</dbReference>
<evidence type="ECO:0000313" key="2">
    <source>
        <dbReference type="EMBL" id="EEA19704.1"/>
    </source>
</evidence>
<reference evidence="3" key="1">
    <citation type="journal article" date="2015" name="Genome Announc.">
        <title>Genome sequence of the AIDS-associated pathogen Penicillium marneffei (ATCC18224) and its near taxonomic relative Talaromyces stipitatus (ATCC10500).</title>
        <authorList>
            <person name="Nierman W.C."/>
            <person name="Fedorova-Abrams N.D."/>
            <person name="Andrianopoulos A."/>
        </authorList>
    </citation>
    <scope>NUCLEOTIDE SEQUENCE [LARGE SCALE GENOMIC DNA]</scope>
    <source>
        <strain evidence="3">ATCC 18224 / CBS 334.59 / QM 7333</strain>
    </source>
</reference>
<dbReference type="HOGENOM" id="CLU_084513_4_1_1"/>
<accession>B6QTI2</accession>
<dbReference type="SUPFAM" id="SSF55315">
    <property type="entry name" value="L30e-like"/>
    <property type="match status" value="1"/>
</dbReference>
<sequence>MPWPIADQALVQELLGIVQQATRYHQLKKGVNEDDPAIPTPTKNVNPSVSERIVMAGDISPLAITKLVRHLLCEEKNVPDVWVLRKTALGQACRPIIGAGIGSSDKLPVIWLLRLSGSRAKVERLDI</sequence>
<evidence type="ECO:0000313" key="3">
    <source>
        <dbReference type="Proteomes" id="UP000001294"/>
    </source>
</evidence>
<name>B6QTI2_TALMQ</name>
<dbReference type="STRING" id="441960.B6QTI2"/>